<evidence type="ECO:0000313" key="3">
    <source>
        <dbReference type="Proteomes" id="UP000278164"/>
    </source>
</evidence>
<dbReference type="OrthoDB" id="9879845at2"/>
<name>A0A3L7ZUW6_PARDI</name>
<evidence type="ECO:0000313" key="4">
    <source>
        <dbReference type="Proteomes" id="UP000310032"/>
    </source>
</evidence>
<proteinExistence type="predicted"/>
<dbReference type="Proteomes" id="UP000278164">
    <property type="component" value="Unassembled WGS sequence"/>
</dbReference>
<dbReference type="Proteomes" id="UP000310032">
    <property type="component" value="Unassembled WGS sequence"/>
</dbReference>
<sequence length="41" mass="4650">MWGTSVAFPQSLPIIFGCRTPRIYPRGSNNLENAYQHPDNT</sequence>
<dbReference type="AlphaFoldDB" id="A0A3L7ZUW6"/>
<accession>A0A3L7ZUW6</accession>
<gene>
    <name evidence="1" type="ORF">D7V78_00885</name>
    <name evidence="2" type="ORF">E5342_04650</name>
</gene>
<reference evidence="1 3" key="1">
    <citation type="submission" date="2018-09" db="EMBL/GenBank/DDBJ databases">
        <title>Murine metabolic-syndrome-specific gut microbial biobank.</title>
        <authorList>
            <person name="Liu C."/>
        </authorList>
    </citation>
    <scope>NUCLEOTIDE SEQUENCE [LARGE SCALE GENOMIC DNA]</scope>
    <source>
        <strain evidence="1 3">8-P5</strain>
    </source>
</reference>
<evidence type="ECO:0000313" key="2">
    <source>
        <dbReference type="EMBL" id="TGY61101.1"/>
    </source>
</evidence>
<dbReference type="NCBIfam" id="TIGR01053">
    <property type="entry name" value="LSD1"/>
    <property type="match status" value="1"/>
</dbReference>
<organism evidence="1 3">
    <name type="scientific">Parabacteroides distasonis</name>
    <dbReference type="NCBI Taxonomy" id="823"/>
    <lineage>
        <taxon>Bacteria</taxon>
        <taxon>Pseudomonadati</taxon>
        <taxon>Bacteroidota</taxon>
        <taxon>Bacteroidia</taxon>
        <taxon>Bacteroidales</taxon>
        <taxon>Tannerellaceae</taxon>
        <taxon>Parabacteroides</taxon>
    </lineage>
</organism>
<dbReference type="EMBL" id="RAYI01000001">
    <property type="protein sequence ID" value="RLT75111.1"/>
    <property type="molecule type" value="Genomic_DNA"/>
</dbReference>
<evidence type="ECO:0000313" key="1">
    <source>
        <dbReference type="EMBL" id="RLT75111.1"/>
    </source>
</evidence>
<protein>
    <submittedName>
        <fullName evidence="1">Uncharacterized protein</fullName>
    </submittedName>
</protein>
<dbReference type="EMBL" id="SRYM01000008">
    <property type="protein sequence ID" value="TGY61101.1"/>
    <property type="molecule type" value="Genomic_DNA"/>
</dbReference>
<comment type="caution">
    <text evidence="1">The sequence shown here is derived from an EMBL/GenBank/DDBJ whole genome shotgun (WGS) entry which is preliminary data.</text>
</comment>
<reference evidence="2 4" key="2">
    <citation type="submission" date="2019-04" db="EMBL/GenBank/DDBJ databases">
        <title>Microbes associate with the intestines of laboratory mice.</title>
        <authorList>
            <person name="Navarre W."/>
            <person name="Wong E."/>
            <person name="Huang K."/>
            <person name="Tropini C."/>
            <person name="Ng K."/>
            <person name="Yu B."/>
        </authorList>
    </citation>
    <scope>NUCLEOTIDE SEQUENCE [LARGE SCALE GENOMIC DNA]</scope>
    <source>
        <strain evidence="2 4">NM39_I3</strain>
    </source>
</reference>